<evidence type="ECO:0000313" key="6">
    <source>
        <dbReference type="Proteomes" id="UP000594261"/>
    </source>
</evidence>
<feature type="compositionally biased region" description="Polar residues" evidence="2">
    <location>
        <begin position="238"/>
        <end position="248"/>
    </location>
</feature>
<dbReference type="GeneID" id="115969962"/>
<evidence type="ECO:0008006" key="7">
    <source>
        <dbReference type="Google" id="ProtNLM"/>
    </source>
</evidence>
<dbReference type="OMA" id="EPMKSKM"/>
<accession>A0A7N2N3I9</accession>
<evidence type="ECO:0000259" key="4">
    <source>
        <dbReference type="PROSITE" id="PS51035"/>
    </source>
</evidence>
<evidence type="ECO:0000313" key="5">
    <source>
        <dbReference type="EnsemblPlants" id="QL12p017239:mrna"/>
    </source>
</evidence>
<reference evidence="5 6" key="1">
    <citation type="journal article" date="2016" name="G3 (Bethesda)">
        <title>First Draft Assembly and Annotation of the Genome of a California Endemic Oak Quercus lobata Nee (Fagaceae).</title>
        <authorList>
            <person name="Sork V.L."/>
            <person name="Fitz-Gibbon S.T."/>
            <person name="Puiu D."/>
            <person name="Crepeau M."/>
            <person name="Gugger P.F."/>
            <person name="Sherman R."/>
            <person name="Stevens K."/>
            <person name="Langley C.H."/>
            <person name="Pellegrini M."/>
            <person name="Salzberg S.L."/>
        </authorList>
    </citation>
    <scope>NUCLEOTIDE SEQUENCE [LARGE SCALE GENOMIC DNA]</scope>
    <source>
        <strain evidence="5 6">cv. SW786</strain>
    </source>
</reference>
<proteinExistence type="predicted"/>
<feature type="domain" description="BAG" evidence="4">
    <location>
        <begin position="145"/>
        <end position="224"/>
    </location>
</feature>
<dbReference type="GO" id="GO:0005737">
    <property type="term" value="C:cytoplasm"/>
    <property type="evidence" value="ECO:0007669"/>
    <property type="project" value="TreeGrafter"/>
</dbReference>
<dbReference type="RefSeq" id="XP_030945466.1">
    <property type="nucleotide sequence ID" value="XM_031089606.1"/>
</dbReference>
<dbReference type="Pfam" id="PF02179">
    <property type="entry name" value="BAG"/>
    <property type="match status" value="1"/>
</dbReference>
<dbReference type="Gene3D" id="1.20.58.120">
    <property type="entry name" value="BAG domain"/>
    <property type="match status" value="1"/>
</dbReference>
<dbReference type="OrthoDB" id="776628at2759"/>
<dbReference type="SMART" id="SM00264">
    <property type="entry name" value="BAG"/>
    <property type="match status" value="1"/>
</dbReference>
<dbReference type="GO" id="GO:0050821">
    <property type="term" value="P:protein stabilization"/>
    <property type="evidence" value="ECO:0007669"/>
    <property type="project" value="TreeGrafter"/>
</dbReference>
<reference evidence="5" key="2">
    <citation type="submission" date="2021-01" db="UniProtKB">
        <authorList>
            <consortium name="EnsemblPlants"/>
        </authorList>
    </citation>
    <scope>IDENTIFICATION</scope>
</reference>
<dbReference type="SUPFAM" id="SSF54236">
    <property type="entry name" value="Ubiquitin-like"/>
    <property type="match status" value="1"/>
</dbReference>
<dbReference type="PANTHER" id="PTHR12329:SF36">
    <property type="entry name" value="UBIQUITIN-LIKE DOMAIN-CONTAINING PROTEIN"/>
    <property type="match status" value="1"/>
</dbReference>
<dbReference type="GO" id="GO:0051087">
    <property type="term" value="F:protein-folding chaperone binding"/>
    <property type="evidence" value="ECO:0007669"/>
    <property type="project" value="InterPro"/>
</dbReference>
<feature type="domain" description="Ubiquitin-like" evidence="3">
    <location>
        <begin position="50"/>
        <end position="120"/>
    </location>
</feature>
<dbReference type="Gene3D" id="3.10.20.90">
    <property type="entry name" value="Phosphatidylinositol 3-kinase Catalytic Subunit, Chain A, domain 1"/>
    <property type="match status" value="1"/>
</dbReference>
<dbReference type="PROSITE" id="PS50053">
    <property type="entry name" value="UBIQUITIN_2"/>
    <property type="match status" value="1"/>
</dbReference>
<dbReference type="InterPro" id="IPR003103">
    <property type="entry name" value="BAG_domain"/>
</dbReference>
<protein>
    <recommendedName>
        <fullName evidence="7">BAG family molecular chaperone regulator 1</fullName>
    </recommendedName>
</protein>
<dbReference type="EMBL" id="LRBV02000012">
    <property type="status" value="NOT_ANNOTATED_CDS"/>
    <property type="molecule type" value="Genomic_DNA"/>
</dbReference>
<evidence type="ECO:0000256" key="1">
    <source>
        <dbReference type="ARBA" id="ARBA00023186"/>
    </source>
</evidence>
<name>A0A7N2N3I9_QUELO</name>
<dbReference type="InterPro" id="IPR029071">
    <property type="entry name" value="Ubiquitin-like_domsf"/>
</dbReference>
<dbReference type="InParanoid" id="A0A7N2N3I9"/>
<dbReference type="KEGG" id="qlo:115969962"/>
<feature type="region of interest" description="Disordered" evidence="2">
    <location>
        <begin position="226"/>
        <end position="248"/>
    </location>
</feature>
<dbReference type="PANTHER" id="PTHR12329">
    <property type="entry name" value="BCL2-ASSOCIATED ATHANOGENE"/>
    <property type="match status" value="1"/>
</dbReference>
<dbReference type="InterPro" id="IPR036533">
    <property type="entry name" value="BAG_dom_sf"/>
</dbReference>
<keyword evidence="6" id="KW-1185">Reference proteome</keyword>
<dbReference type="PROSITE" id="PS51035">
    <property type="entry name" value="BAG"/>
    <property type="match status" value="1"/>
</dbReference>
<dbReference type="GO" id="GO:0000774">
    <property type="term" value="F:adenyl-nucleotide exchange factor activity"/>
    <property type="evidence" value="ECO:0007669"/>
    <property type="project" value="TreeGrafter"/>
</dbReference>
<dbReference type="SUPFAM" id="SSF63491">
    <property type="entry name" value="BAG domain"/>
    <property type="match status" value="1"/>
</dbReference>
<dbReference type="InterPro" id="IPR000626">
    <property type="entry name" value="Ubiquitin-like_dom"/>
</dbReference>
<dbReference type="InterPro" id="IPR039773">
    <property type="entry name" value="BAG_chaperone_regulator"/>
</dbReference>
<dbReference type="AlphaFoldDB" id="A0A7N2N3I9"/>
<dbReference type="Gramene" id="QL12p017239:mrna">
    <property type="protein sequence ID" value="QL12p017239:mrna"/>
    <property type="gene ID" value="QL12p017239"/>
</dbReference>
<keyword evidence="1" id="KW-0143">Chaperone</keyword>
<feature type="region of interest" description="Disordered" evidence="2">
    <location>
        <begin position="1"/>
        <end position="20"/>
    </location>
</feature>
<sequence>MKPMKSKNIDSMFSNSVGGGGNQNVEEWEIRPGGMLVQKRDMNQGTVSIPTIKVRVKYGSLCHEIQISSQASFGDLKKMLAELTGLHPLDQKLIYKNKERVSKAYLDAARVKDGSKIELVEDIVSRERRCVEMLKNSKVEKASKSLAEISLEVDKIAGQVTALEAKVSRGGKVTKMDVESLTEMLMTKLVKLDEIVSVEGDFKLQRKAQVRRVQKHIETLDKMKLHYSKPGSSGGNIPWQQQQANSSKQMSVPMQKHHVQMRQMESKGQMQGLQQQQPLRHSESFVVTTQWETFE</sequence>
<evidence type="ECO:0000259" key="3">
    <source>
        <dbReference type="PROSITE" id="PS50053"/>
    </source>
</evidence>
<dbReference type="EnsemblPlants" id="QL12p017239:mrna">
    <property type="protein sequence ID" value="QL12p017239:mrna"/>
    <property type="gene ID" value="QL12p017239"/>
</dbReference>
<evidence type="ECO:0000256" key="2">
    <source>
        <dbReference type="SAM" id="MobiDB-lite"/>
    </source>
</evidence>
<dbReference type="Proteomes" id="UP000594261">
    <property type="component" value="Chromosome 12"/>
</dbReference>
<gene>
    <name evidence="5" type="primary">LOC115969962</name>
</gene>
<organism evidence="5 6">
    <name type="scientific">Quercus lobata</name>
    <name type="common">Valley oak</name>
    <dbReference type="NCBI Taxonomy" id="97700"/>
    <lineage>
        <taxon>Eukaryota</taxon>
        <taxon>Viridiplantae</taxon>
        <taxon>Streptophyta</taxon>
        <taxon>Embryophyta</taxon>
        <taxon>Tracheophyta</taxon>
        <taxon>Spermatophyta</taxon>
        <taxon>Magnoliopsida</taxon>
        <taxon>eudicotyledons</taxon>
        <taxon>Gunneridae</taxon>
        <taxon>Pentapetalae</taxon>
        <taxon>rosids</taxon>
        <taxon>fabids</taxon>
        <taxon>Fagales</taxon>
        <taxon>Fagaceae</taxon>
        <taxon>Quercus</taxon>
    </lineage>
</organism>